<dbReference type="PANTHER" id="PTHR30041:SF7">
    <property type="entry name" value="GLOBAL TRANSCRIPTIONAL REGULATOR SPX"/>
    <property type="match status" value="1"/>
</dbReference>
<name>A0ABU3EZ04_9ENTE</name>
<evidence type="ECO:0000313" key="4">
    <source>
        <dbReference type="EMBL" id="MDT2600075.1"/>
    </source>
</evidence>
<dbReference type="EMBL" id="JARPYI010000004">
    <property type="protein sequence ID" value="MDT2600075.1"/>
    <property type="molecule type" value="Genomic_DNA"/>
</dbReference>
<comment type="caution">
    <text evidence="4">The sequence shown here is derived from an EMBL/GenBank/DDBJ whole genome shotgun (WGS) entry which is preliminary data.</text>
</comment>
<dbReference type="Gene3D" id="3.40.30.10">
    <property type="entry name" value="Glutaredoxin"/>
    <property type="match status" value="1"/>
</dbReference>
<dbReference type="Pfam" id="PF03960">
    <property type="entry name" value="ArsC"/>
    <property type="match status" value="1"/>
</dbReference>
<dbReference type="InterPro" id="IPR036249">
    <property type="entry name" value="Thioredoxin-like_sf"/>
</dbReference>
<dbReference type="PROSITE" id="PS51353">
    <property type="entry name" value="ARSC"/>
    <property type="match status" value="1"/>
</dbReference>
<keyword evidence="1" id="KW-1015">Disulfide bond</keyword>
<dbReference type="InterPro" id="IPR006504">
    <property type="entry name" value="Tscrpt_reg_Spx/MgsR"/>
</dbReference>
<organism evidence="4 5">
    <name type="scientific">Enterococcus hulanensis</name>
    <dbReference type="NCBI Taxonomy" id="2559929"/>
    <lineage>
        <taxon>Bacteria</taxon>
        <taxon>Bacillati</taxon>
        <taxon>Bacillota</taxon>
        <taxon>Bacilli</taxon>
        <taxon>Lactobacillales</taxon>
        <taxon>Enterococcaceae</taxon>
        <taxon>Enterococcus</taxon>
    </lineage>
</organism>
<evidence type="ECO:0000256" key="3">
    <source>
        <dbReference type="PROSITE-ProRule" id="PRU01282"/>
    </source>
</evidence>
<proteinExistence type="inferred from homology"/>
<evidence type="ECO:0000256" key="2">
    <source>
        <dbReference type="ARBA" id="ARBA00023284"/>
    </source>
</evidence>
<keyword evidence="5" id="KW-1185">Reference proteome</keyword>
<keyword evidence="2" id="KW-0676">Redox-active center</keyword>
<accession>A0ABU3EZ04</accession>
<dbReference type="RefSeq" id="WP_176244581.1">
    <property type="nucleotide sequence ID" value="NZ_JAFLVW010000024.1"/>
</dbReference>
<evidence type="ECO:0000256" key="1">
    <source>
        <dbReference type="ARBA" id="ARBA00023157"/>
    </source>
</evidence>
<reference evidence="4 5" key="1">
    <citation type="submission" date="2023-03" db="EMBL/GenBank/DDBJ databases">
        <authorList>
            <person name="Shen W."/>
            <person name="Cai J."/>
        </authorList>
    </citation>
    <scope>NUCLEOTIDE SEQUENCE [LARGE SCALE GENOMIC DNA]</scope>
    <source>
        <strain evidence="4 5">D6-4</strain>
    </source>
</reference>
<dbReference type="NCBIfam" id="TIGR01617">
    <property type="entry name" value="arsC_related"/>
    <property type="match status" value="1"/>
</dbReference>
<evidence type="ECO:0000313" key="5">
    <source>
        <dbReference type="Proteomes" id="UP001252875"/>
    </source>
</evidence>
<dbReference type="SUPFAM" id="SSF52833">
    <property type="entry name" value="Thioredoxin-like"/>
    <property type="match status" value="1"/>
</dbReference>
<sequence length="130" mass="15435">MLKIYVEKNNSSSRKLIKWLKRQKIDYEERYIDTKPLSEDELLNIMSFTENGFDDLFSYRAMKDMNLDEDSVDSLSVKELVRLMVKNPRLIRKPFAIKGKKMIVGYGKDQVQTLIPKERRLKAILHYQFG</sequence>
<dbReference type="Proteomes" id="UP001252875">
    <property type="component" value="Unassembled WGS sequence"/>
</dbReference>
<protein>
    <submittedName>
        <fullName evidence="4">Spx/MgsR family RNA polymerase-binding regulatory protein</fullName>
    </submittedName>
</protein>
<dbReference type="PANTHER" id="PTHR30041">
    <property type="entry name" value="ARSENATE REDUCTASE"/>
    <property type="match status" value="1"/>
</dbReference>
<gene>
    <name evidence="4" type="ORF">P7D85_09835</name>
</gene>
<comment type="similarity">
    <text evidence="3">Belongs to the ArsC family.</text>
</comment>
<dbReference type="InterPro" id="IPR006660">
    <property type="entry name" value="Arsenate_reductase-like"/>
</dbReference>